<reference evidence="2" key="1">
    <citation type="submission" date="2014-09" db="EMBL/GenBank/DDBJ databases">
        <title>Lygus hesperus Antennal Transcriptome.</title>
        <authorList>
            <person name="Hull J."/>
        </authorList>
    </citation>
    <scope>NUCLEOTIDE SEQUENCE</scope>
</reference>
<dbReference type="EMBL" id="GBRD01005850">
    <property type="protein sequence ID" value="JAG59971.1"/>
    <property type="molecule type" value="Transcribed_RNA"/>
</dbReference>
<evidence type="ECO:0000313" key="2">
    <source>
        <dbReference type="EMBL" id="JAG59971.1"/>
    </source>
</evidence>
<reference evidence="3" key="2">
    <citation type="journal article" date="2016" name="Gigascience">
        <title>De novo construction of an expanded transcriptome assembly for the western tarnished plant bug, Lygus hesperus.</title>
        <authorList>
            <person name="Tassone E.E."/>
            <person name="Geib S.M."/>
            <person name="Hall B."/>
            <person name="Fabrick J.A."/>
            <person name="Brent C.S."/>
            <person name="Hull J.J."/>
        </authorList>
    </citation>
    <scope>NUCLEOTIDE SEQUENCE</scope>
</reference>
<evidence type="ECO:0000313" key="3">
    <source>
        <dbReference type="EMBL" id="JAP99586.1"/>
    </source>
</evidence>
<dbReference type="AlphaFoldDB" id="A0A0A9ZHY2"/>
<dbReference type="EMBL" id="GDHC01009095">
    <property type="protein sequence ID" value="JAQ09534.1"/>
    <property type="molecule type" value="Transcribed_RNA"/>
</dbReference>
<accession>A0A0A9ZHY2</accession>
<evidence type="ECO:0000256" key="1">
    <source>
        <dbReference type="SAM" id="MobiDB-lite"/>
    </source>
</evidence>
<proteinExistence type="predicted"/>
<feature type="region of interest" description="Disordered" evidence="1">
    <location>
        <begin position="51"/>
        <end position="82"/>
    </location>
</feature>
<organism evidence="2">
    <name type="scientific">Lygus hesperus</name>
    <name type="common">Western plant bug</name>
    <dbReference type="NCBI Taxonomy" id="30085"/>
    <lineage>
        <taxon>Eukaryota</taxon>
        <taxon>Metazoa</taxon>
        <taxon>Ecdysozoa</taxon>
        <taxon>Arthropoda</taxon>
        <taxon>Hexapoda</taxon>
        <taxon>Insecta</taxon>
        <taxon>Pterygota</taxon>
        <taxon>Neoptera</taxon>
        <taxon>Paraneoptera</taxon>
        <taxon>Hemiptera</taxon>
        <taxon>Heteroptera</taxon>
        <taxon>Panheteroptera</taxon>
        <taxon>Cimicomorpha</taxon>
        <taxon>Miridae</taxon>
        <taxon>Mirini</taxon>
        <taxon>Lygus</taxon>
    </lineage>
</organism>
<gene>
    <name evidence="4" type="ORF">g.43091</name>
    <name evidence="3" type="ORF">g.43093</name>
</gene>
<dbReference type="EMBL" id="GDHC01019042">
    <property type="protein sequence ID" value="JAP99586.1"/>
    <property type="molecule type" value="Transcribed_RNA"/>
</dbReference>
<name>A0A0A9ZHY2_LYGHE</name>
<protein>
    <submittedName>
        <fullName evidence="2">Uncharacterized protein</fullName>
    </submittedName>
</protein>
<evidence type="ECO:0000313" key="4">
    <source>
        <dbReference type="EMBL" id="JAQ09534.1"/>
    </source>
</evidence>
<sequence length="106" mass="11776">MPGLRGNLCWGNRGSFTIYGEYPSAGLDPTEVHVSPAPGTFVSTNAYYGHHRVPSESTSSPEDVRMDVSEDPDDSSSTWTQNSVTRKRLLQDPVFHSFKRIRQGDC</sequence>